<feature type="domain" description="AAA+ ATPase" evidence="1">
    <location>
        <begin position="68"/>
        <end position="207"/>
    </location>
</feature>
<evidence type="ECO:0000313" key="2">
    <source>
        <dbReference type="EMBL" id="MEB3520604.1"/>
    </source>
</evidence>
<dbReference type="PANTHER" id="PTHR30050:SF4">
    <property type="entry name" value="ATP-BINDING PROTEIN RV3427C IN INSERTION SEQUENCE-RELATED"/>
    <property type="match status" value="1"/>
</dbReference>
<accession>A0ABU6BA03</accession>
<protein>
    <submittedName>
        <fullName evidence="2">ATP-binding protein</fullName>
    </submittedName>
</protein>
<evidence type="ECO:0000259" key="1">
    <source>
        <dbReference type="SMART" id="SM00382"/>
    </source>
</evidence>
<name>A0ABU6BA03_9STRE</name>
<comment type="caution">
    <text evidence="2">The sequence shown here is derived from an EMBL/GenBank/DDBJ whole genome shotgun (WGS) entry which is preliminary data.</text>
</comment>
<gene>
    <name evidence="2" type="ORF">SM122_08605</name>
</gene>
<dbReference type="Gene3D" id="3.40.50.300">
    <property type="entry name" value="P-loop containing nucleotide triphosphate hydrolases"/>
    <property type="match status" value="1"/>
</dbReference>
<dbReference type="InterPro" id="IPR027417">
    <property type="entry name" value="P-loop_NTPase"/>
</dbReference>
<keyword evidence="2" id="KW-0547">Nucleotide-binding</keyword>
<dbReference type="RefSeq" id="WP_324738215.1">
    <property type="nucleotide sequence ID" value="NZ_JAYKTO010000002.1"/>
</dbReference>
<sequence>MAREEEQKIGQAHTATILRKTYDVLDKNSIVPSGLKEASFKNFMVTNQIDREAKNYALRLVSHYLHDGKGNALIMGKAGRGKSHLAMAVASKLNADWKANKLPKSILFVNLPALFIKIQNSFNRKEGMTSNEWLELLKKVDYLILDDLGRSDNAQWKQDFLYSLLDEREATIITTNLVGSEMKSLFETGLVSRITKGGRDLYFKYPDNAEDRRKLPF</sequence>
<dbReference type="InterPro" id="IPR002611">
    <property type="entry name" value="IstB_ATP-bd"/>
</dbReference>
<dbReference type="PANTHER" id="PTHR30050">
    <property type="entry name" value="CHROMOSOMAL REPLICATION INITIATOR PROTEIN DNAA"/>
    <property type="match status" value="1"/>
</dbReference>
<dbReference type="Pfam" id="PF01695">
    <property type="entry name" value="IstB_IS21"/>
    <property type="match status" value="1"/>
</dbReference>
<keyword evidence="3" id="KW-1185">Reference proteome</keyword>
<dbReference type="GO" id="GO:0005524">
    <property type="term" value="F:ATP binding"/>
    <property type="evidence" value="ECO:0007669"/>
    <property type="project" value="UniProtKB-KW"/>
</dbReference>
<reference evidence="2 3" key="1">
    <citation type="submission" date="2024-01" db="EMBL/GenBank/DDBJ databases">
        <title>Description of Streptococcus dentalis sp. nov., Streptococcus gingivalis sp. nov., Streptococcus lingualis sp. nov. isolated from human oral cavity.</title>
        <authorList>
            <person name="Choi Y.S."/>
            <person name="Goo B.J."/>
            <person name="Bae J.W."/>
        </authorList>
    </citation>
    <scope>NUCLEOTIDE SEQUENCE [LARGE SCALE GENOMIC DNA]</scope>
    <source>
        <strain evidence="2 3">S2</strain>
    </source>
</reference>
<dbReference type="SMART" id="SM00382">
    <property type="entry name" value="AAA"/>
    <property type="match status" value="1"/>
</dbReference>
<dbReference type="Proteomes" id="UP001308656">
    <property type="component" value="Unassembled WGS sequence"/>
</dbReference>
<proteinExistence type="predicted"/>
<keyword evidence="2" id="KW-0067">ATP-binding</keyword>
<dbReference type="SUPFAM" id="SSF52540">
    <property type="entry name" value="P-loop containing nucleoside triphosphate hydrolases"/>
    <property type="match status" value="1"/>
</dbReference>
<evidence type="ECO:0000313" key="3">
    <source>
        <dbReference type="Proteomes" id="UP001308656"/>
    </source>
</evidence>
<organism evidence="2 3">
    <name type="scientific">Streptococcus gingivalis</name>
    <dbReference type="NCBI Taxonomy" id="3111861"/>
    <lineage>
        <taxon>Bacteria</taxon>
        <taxon>Bacillati</taxon>
        <taxon>Bacillota</taxon>
        <taxon>Bacilli</taxon>
        <taxon>Lactobacillales</taxon>
        <taxon>Streptococcaceae</taxon>
        <taxon>Streptococcus</taxon>
    </lineage>
</organism>
<dbReference type="EMBL" id="JAYKTO010000002">
    <property type="protein sequence ID" value="MEB3520604.1"/>
    <property type="molecule type" value="Genomic_DNA"/>
</dbReference>
<dbReference type="InterPro" id="IPR003593">
    <property type="entry name" value="AAA+_ATPase"/>
</dbReference>